<feature type="non-terminal residue" evidence="3">
    <location>
        <position position="1"/>
    </location>
</feature>
<proteinExistence type="predicted"/>
<dbReference type="EMBL" id="JAIPUX010005289">
    <property type="protein sequence ID" value="KAH0618245.1"/>
    <property type="molecule type" value="Genomic_DNA"/>
</dbReference>
<gene>
    <name evidence="3" type="ORF">JD844_017262</name>
</gene>
<feature type="transmembrane region" description="Helical" evidence="2">
    <location>
        <begin position="108"/>
        <end position="131"/>
    </location>
</feature>
<keyword evidence="2" id="KW-0472">Membrane</keyword>
<feature type="compositionally biased region" description="Polar residues" evidence="1">
    <location>
        <begin position="144"/>
        <end position="155"/>
    </location>
</feature>
<comment type="caution">
    <text evidence="3">The sequence shown here is derived from an EMBL/GenBank/DDBJ whole genome shotgun (WGS) entry which is preliminary data.</text>
</comment>
<organism evidence="3 4">
    <name type="scientific">Phrynosoma platyrhinos</name>
    <name type="common">Desert horned lizard</name>
    <dbReference type="NCBI Taxonomy" id="52577"/>
    <lineage>
        <taxon>Eukaryota</taxon>
        <taxon>Metazoa</taxon>
        <taxon>Chordata</taxon>
        <taxon>Craniata</taxon>
        <taxon>Vertebrata</taxon>
        <taxon>Euteleostomi</taxon>
        <taxon>Lepidosauria</taxon>
        <taxon>Squamata</taxon>
        <taxon>Bifurcata</taxon>
        <taxon>Unidentata</taxon>
        <taxon>Episquamata</taxon>
        <taxon>Toxicofera</taxon>
        <taxon>Iguania</taxon>
        <taxon>Phrynosomatidae</taxon>
        <taxon>Phrynosomatinae</taxon>
        <taxon>Phrynosoma</taxon>
    </lineage>
</organism>
<evidence type="ECO:0000256" key="2">
    <source>
        <dbReference type="SAM" id="Phobius"/>
    </source>
</evidence>
<evidence type="ECO:0000256" key="1">
    <source>
        <dbReference type="SAM" id="MobiDB-lite"/>
    </source>
</evidence>
<keyword evidence="4" id="KW-1185">Reference proteome</keyword>
<feature type="region of interest" description="Disordered" evidence="1">
    <location>
        <begin position="142"/>
        <end position="164"/>
    </location>
</feature>
<protein>
    <recommendedName>
        <fullName evidence="5">KIAA0040</fullName>
    </recommendedName>
</protein>
<keyword evidence="2" id="KW-0812">Transmembrane</keyword>
<dbReference type="Proteomes" id="UP000826234">
    <property type="component" value="Unassembled WGS sequence"/>
</dbReference>
<name>A0ABQ7SLS3_PHRPL</name>
<keyword evidence="2" id="KW-1133">Transmembrane helix</keyword>
<evidence type="ECO:0008006" key="5">
    <source>
        <dbReference type="Google" id="ProtNLM"/>
    </source>
</evidence>
<sequence>PQVELTRKQFCMFTGQLSTALIGVETIDIPSLTLPTSSSRDYLEKFAYSSKAGKIYKKSSCCKLQQSKEVSSTSYQLLFQTVRTAMEQIGNFFNSIWSFILTKHQEGIYNTICLAVLLGLPVLVLLIGIFICCHCCFCGRQQKNDSSYSRRSPSQGKKRNKMMRKKKEEDLWISAQPKLLLLEKRPSLLA</sequence>
<dbReference type="InterPro" id="IPR039964">
    <property type="entry name" value="KIAA0040-like"/>
</dbReference>
<dbReference type="PANTHER" id="PTHR40382:SF1">
    <property type="entry name" value="RIKEN CDNA 4930523C07 GENE"/>
    <property type="match status" value="1"/>
</dbReference>
<evidence type="ECO:0000313" key="4">
    <source>
        <dbReference type="Proteomes" id="UP000826234"/>
    </source>
</evidence>
<dbReference type="PANTHER" id="PTHR40382">
    <property type="match status" value="1"/>
</dbReference>
<reference evidence="3 4" key="1">
    <citation type="journal article" date="2022" name="Gigascience">
        <title>A chromosome-level genome assembly and annotation of the desert horned lizard, Phrynosoma platyrhinos, provides insight into chromosomal rearrangements among reptiles.</title>
        <authorList>
            <person name="Koochekian N."/>
            <person name="Ascanio A."/>
            <person name="Farleigh K."/>
            <person name="Card D.C."/>
            <person name="Schield D.R."/>
            <person name="Castoe T.A."/>
            <person name="Jezkova T."/>
        </authorList>
    </citation>
    <scope>NUCLEOTIDE SEQUENCE [LARGE SCALE GENOMIC DNA]</scope>
    <source>
        <strain evidence="3">NK-2021</strain>
    </source>
</reference>
<accession>A0ABQ7SLS3</accession>
<evidence type="ECO:0000313" key="3">
    <source>
        <dbReference type="EMBL" id="KAH0618245.1"/>
    </source>
</evidence>